<accession>A0A2K1DYN4</accession>
<feature type="transmembrane region" description="Helical" evidence="1">
    <location>
        <begin position="21"/>
        <end position="42"/>
    </location>
</feature>
<evidence type="ECO:0000313" key="3">
    <source>
        <dbReference type="Proteomes" id="UP000236641"/>
    </source>
</evidence>
<dbReference type="Pfam" id="PF19578">
    <property type="entry name" value="DUF6090"/>
    <property type="match status" value="1"/>
</dbReference>
<evidence type="ECO:0000313" key="2">
    <source>
        <dbReference type="EMBL" id="PNQ73124.1"/>
    </source>
</evidence>
<keyword evidence="1" id="KW-1133">Transmembrane helix</keyword>
<keyword evidence="3" id="KW-1185">Reference proteome</keyword>
<organism evidence="2 3">
    <name type="scientific">Hanstruepera neustonica</name>
    <dbReference type="NCBI Taxonomy" id="1445657"/>
    <lineage>
        <taxon>Bacteria</taxon>
        <taxon>Pseudomonadati</taxon>
        <taxon>Bacteroidota</taxon>
        <taxon>Flavobacteriia</taxon>
        <taxon>Flavobacteriales</taxon>
        <taxon>Flavobacteriaceae</taxon>
        <taxon>Hanstruepera</taxon>
    </lineage>
</organism>
<comment type="caution">
    <text evidence="2">The sequence shown here is derived from an EMBL/GenBank/DDBJ whole genome shotgun (WGS) entry which is preliminary data.</text>
</comment>
<dbReference type="InterPro" id="IPR045749">
    <property type="entry name" value="DUF6090"/>
</dbReference>
<gene>
    <name evidence="2" type="ORF">C1T31_09040</name>
</gene>
<sequence length="254" mass="29997">MIKFFRHIRRSLINQNQMGKYFKYAIGEILLVVIGILIALQINNWNENRKNRITEADYYCRILDDFELNEKLIDETTELTTHKIKLCKELLLDLNTIPNKRSDILNKFVLALRQDVFVPSNIAFEEITSSGQLKLLTDLELKNRLIRHSTFLNNILNLLQENRNEIISRMSEFDSATNFGFQDIDYLNKTLDKEHLDLLPKNNWNNEPDNPLFLKFQDNLVFFVAMLVRQKQHLANLKTEMQEPLKLLQAKNCQ</sequence>
<dbReference type="Proteomes" id="UP000236641">
    <property type="component" value="Unassembled WGS sequence"/>
</dbReference>
<protein>
    <submittedName>
        <fullName evidence="2">Uncharacterized protein</fullName>
    </submittedName>
</protein>
<dbReference type="EMBL" id="POWF01000004">
    <property type="protein sequence ID" value="PNQ73124.1"/>
    <property type="molecule type" value="Genomic_DNA"/>
</dbReference>
<keyword evidence="1" id="KW-0812">Transmembrane</keyword>
<name>A0A2K1DYN4_9FLAO</name>
<keyword evidence="1" id="KW-0472">Membrane</keyword>
<reference evidence="2 3" key="1">
    <citation type="submission" date="2018-01" db="EMBL/GenBank/DDBJ databases">
        <title>The draft genome of Hanstruepera neustonica JCM19743.</title>
        <authorList>
            <person name="He R.-H."/>
            <person name="Du Z.-J."/>
        </authorList>
    </citation>
    <scope>NUCLEOTIDE SEQUENCE [LARGE SCALE GENOMIC DNA]</scope>
    <source>
        <strain evidence="2 3">JCM19743</strain>
    </source>
</reference>
<proteinExistence type="predicted"/>
<dbReference type="AlphaFoldDB" id="A0A2K1DYN4"/>
<dbReference type="OrthoDB" id="1414794at2"/>
<evidence type="ECO:0000256" key="1">
    <source>
        <dbReference type="SAM" id="Phobius"/>
    </source>
</evidence>